<dbReference type="AlphaFoldDB" id="A0A2W7R2P6"/>
<feature type="transmembrane region" description="Helical" evidence="4">
    <location>
        <begin position="164"/>
        <end position="184"/>
    </location>
</feature>
<protein>
    <submittedName>
        <fullName evidence="6">Regulatory LuxR family protein</fullName>
    </submittedName>
</protein>
<keyword evidence="4" id="KW-0812">Transmembrane</keyword>
<dbReference type="Gene3D" id="1.10.10.10">
    <property type="entry name" value="Winged helix-like DNA-binding domain superfamily/Winged helix DNA-binding domain"/>
    <property type="match status" value="1"/>
</dbReference>
<keyword evidence="7" id="KW-1185">Reference proteome</keyword>
<dbReference type="GO" id="GO:0003677">
    <property type="term" value="F:DNA binding"/>
    <property type="evidence" value="ECO:0007669"/>
    <property type="project" value="UniProtKB-KW"/>
</dbReference>
<feature type="transmembrane region" description="Helical" evidence="4">
    <location>
        <begin position="132"/>
        <end position="152"/>
    </location>
</feature>
<feature type="transmembrane region" description="Helical" evidence="4">
    <location>
        <begin position="196"/>
        <end position="215"/>
    </location>
</feature>
<dbReference type="InterPro" id="IPR000792">
    <property type="entry name" value="Tscrpt_reg_LuxR_C"/>
</dbReference>
<dbReference type="RefSeq" id="WP_111318523.1">
    <property type="nucleotide sequence ID" value="NZ_QKZT01000007.1"/>
</dbReference>
<dbReference type="InterPro" id="IPR036388">
    <property type="entry name" value="WH-like_DNA-bd_sf"/>
</dbReference>
<dbReference type="PANTHER" id="PTHR44688">
    <property type="entry name" value="DNA-BINDING TRANSCRIPTIONAL ACTIVATOR DEVR_DOSR"/>
    <property type="match status" value="1"/>
</dbReference>
<evidence type="ECO:0000256" key="3">
    <source>
        <dbReference type="ARBA" id="ARBA00023163"/>
    </source>
</evidence>
<feature type="transmembrane region" description="Helical" evidence="4">
    <location>
        <begin position="74"/>
        <end position="91"/>
    </location>
</feature>
<evidence type="ECO:0000256" key="4">
    <source>
        <dbReference type="SAM" id="Phobius"/>
    </source>
</evidence>
<comment type="caution">
    <text evidence="6">The sequence shown here is derived from an EMBL/GenBank/DDBJ whole genome shotgun (WGS) entry which is preliminary data.</text>
</comment>
<dbReference type="SUPFAM" id="SSF46894">
    <property type="entry name" value="C-terminal effector domain of the bipartite response regulators"/>
    <property type="match status" value="1"/>
</dbReference>
<dbReference type="PRINTS" id="PR00038">
    <property type="entry name" value="HTHLUXR"/>
</dbReference>
<gene>
    <name evidence="6" type="ORF">LV85_01821</name>
</gene>
<evidence type="ECO:0000313" key="6">
    <source>
        <dbReference type="EMBL" id="PZX52520.1"/>
    </source>
</evidence>
<dbReference type="SMART" id="SM00421">
    <property type="entry name" value="HTH_LUXR"/>
    <property type="match status" value="1"/>
</dbReference>
<keyword evidence="4" id="KW-0472">Membrane</keyword>
<feature type="transmembrane region" description="Helical" evidence="4">
    <location>
        <begin position="103"/>
        <end position="126"/>
    </location>
</feature>
<keyword evidence="4" id="KW-1133">Transmembrane helix</keyword>
<dbReference type="GO" id="GO:0006355">
    <property type="term" value="P:regulation of DNA-templated transcription"/>
    <property type="evidence" value="ECO:0007669"/>
    <property type="project" value="InterPro"/>
</dbReference>
<evidence type="ECO:0000313" key="7">
    <source>
        <dbReference type="Proteomes" id="UP000248882"/>
    </source>
</evidence>
<reference evidence="6 7" key="1">
    <citation type="submission" date="2018-06" db="EMBL/GenBank/DDBJ databases">
        <title>Genomic Encyclopedia of Archaeal and Bacterial Type Strains, Phase II (KMG-II): from individual species to whole genera.</title>
        <authorList>
            <person name="Goeker M."/>
        </authorList>
    </citation>
    <scope>NUCLEOTIDE SEQUENCE [LARGE SCALE GENOMIC DNA]</scope>
    <source>
        <strain evidence="6 7">DSM 19830</strain>
    </source>
</reference>
<organism evidence="6 7">
    <name type="scientific">Algoriphagus chordae</name>
    <dbReference type="NCBI Taxonomy" id="237019"/>
    <lineage>
        <taxon>Bacteria</taxon>
        <taxon>Pseudomonadati</taxon>
        <taxon>Bacteroidota</taxon>
        <taxon>Cytophagia</taxon>
        <taxon>Cytophagales</taxon>
        <taxon>Cyclobacteriaceae</taxon>
        <taxon>Algoriphagus</taxon>
    </lineage>
</organism>
<evidence type="ECO:0000256" key="2">
    <source>
        <dbReference type="ARBA" id="ARBA00023125"/>
    </source>
</evidence>
<sequence length="306" mass="35815">MTVFGTEMHLMTFVFVLVECIFFVQQLIIHLQRPSEKKRLYYLILLGLLIIYNVAGGLFPDPKLSLPIKIQMNLAYGSGFFMGAFFPYYFYKAYDMDELKWQAKYGVWLFLILPFFIFFCILYPLFDDLPKTLWYGLAIPLGYAFFLVYKILASIREKFRDNKNSLEAILTYGAMCPWAILPLFSYLKTSQLVEVIFTNCGFIIITFLFVKQVIYENREAFEKLKQFDLKKELDTEGIFTEWCNQTGLTKRESEVAEQVAQGLTSKEAAEILFISERTVNKHLQSIYRKSETKNRVELINSLNSYS</sequence>
<keyword evidence="3" id="KW-0804">Transcription</keyword>
<feature type="transmembrane region" description="Helical" evidence="4">
    <location>
        <begin position="6"/>
        <end position="28"/>
    </location>
</feature>
<dbReference type="EMBL" id="QKZT01000007">
    <property type="protein sequence ID" value="PZX52520.1"/>
    <property type="molecule type" value="Genomic_DNA"/>
</dbReference>
<dbReference type="PANTHER" id="PTHR44688:SF16">
    <property type="entry name" value="DNA-BINDING TRANSCRIPTIONAL ACTIVATOR DEVR_DOSR"/>
    <property type="match status" value="1"/>
</dbReference>
<dbReference type="InterPro" id="IPR016032">
    <property type="entry name" value="Sig_transdc_resp-reg_C-effctor"/>
</dbReference>
<keyword evidence="2" id="KW-0238">DNA-binding</keyword>
<dbReference type="Pfam" id="PF00196">
    <property type="entry name" value="GerE"/>
    <property type="match status" value="1"/>
</dbReference>
<dbReference type="OrthoDB" id="966138at2"/>
<dbReference type="PROSITE" id="PS50043">
    <property type="entry name" value="HTH_LUXR_2"/>
    <property type="match status" value="1"/>
</dbReference>
<name>A0A2W7R2P6_9BACT</name>
<accession>A0A2W7R2P6</accession>
<dbReference type="Proteomes" id="UP000248882">
    <property type="component" value="Unassembled WGS sequence"/>
</dbReference>
<proteinExistence type="predicted"/>
<keyword evidence="1" id="KW-0805">Transcription regulation</keyword>
<evidence type="ECO:0000259" key="5">
    <source>
        <dbReference type="PROSITE" id="PS50043"/>
    </source>
</evidence>
<feature type="domain" description="HTH luxR-type" evidence="5">
    <location>
        <begin position="241"/>
        <end position="306"/>
    </location>
</feature>
<evidence type="ECO:0000256" key="1">
    <source>
        <dbReference type="ARBA" id="ARBA00023015"/>
    </source>
</evidence>
<feature type="transmembrane region" description="Helical" evidence="4">
    <location>
        <begin position="40"/>
        <end position="59"/>
    </location>
</feature>
<dbReference type="CDD" id="cd06170">
    <property type="entry name" value="LuxR_C_like"/>
    <property type="match status" value="1"/>
</dbReference>